<protein>
    <submittedName>
        <fullName evidence="4">Uncharacterized protein</fullName>
    </submittedName>
</protein>
<evidence type="ECO:0000256" key="1">
    <source>
        <dbReference type="ARBA" id="ARBA00001933"/>
    </source>
</evidence>
<sequence>MASKLGDAIPNEEHAVSVSLPKWKHVEGWARRDHGIISQLQTGYPRFFINRRIVQLAQQLGRWASRLPRDDACYRAATASGKTALLLPSKWMALTCQAHLDGYNKEAPLEDLQVVHVAFDGQLSRVTGHGQQGAAEGASHRDLYMVLYPERLWPQAKAFWQHTGFGISSRLAAHWLGNAPFLQASGLEGGERVPVQEAAQAALALGQRLADLYEAGRDLVFLYPTGMSAIARTALAIRSLQQSGHEHRVAVFGFLYVDTFKVLTEAGLSIDALYTEFAGNPLLGSLDLGRLHALSQTHGFVLAVDDTVGTPVNLCLAPLCDVVCSSLTKMFSGACNVMGGCAVVSPSSPRRQALCQALAAHQQQSGGPATYFASDLVVMERNSRDFALRVAAASRNAQQLSLRLRRHPAVKTVYYPLGSPTQHLYDCYRRPGAGYGYLLSPGHQL</sequence>
<organism evidence="4 5">
    <name type="scientific">Ophiocordyceps australis</name>
    <dbReference type="NCBI Taxonomy" id="1399860"/>
    <lineage>
        <taxon>Eukaryota</taxon>
        <taxon>Fungi</taxon>
        <taxon>Dikarya</taxon>
        <taxon>Ascomycota</taxon>
        <taxon>Pezizomycotina</taxon>
        <taxon>Sordariomycetes</taxon>
        <taxon>Hypocreomycetidae</taxon>
        <taxon>Hypocreales</taxon>
        <taxon>Ophiocordycipitaceae</taxon>
        <taxon>Ophiocordyceps</taxon>
    </lineage>
</organism>
<dbReference type="Gene3D" id="3.90.1150.10">
    <property type="entry name" value="Aspartate Aminotransferase, domain 1"/>
    <property type="match status" value="1"/>
</dbReference>
<dbReference type="SUPFAM" id="SSF53383">
    <property type="entry name" value="PLP-dependent transferases"/>
    <property type="match status" value="1"/>
</dbReference>
<reference evidence="4 5" key="1">
    <citation type="submission" date="2017-06" db="EMBL/GenBank/DDBJ databases">
        <title>Ant-infecting Ophiocordyceps genomes reveal a high diversity of potential behavioral manipulation genes and a possible major role for enterotoxins.</title>
        <authorList>
            <person name="De Bekker C."/>
            <person name="Evans H.C."/>
            <person name="Brachmann A."/>
            <person name="Hughes D.P."/>
        </authorList>
    </citation>
    <scope>NUCLEOTIDE SEQUENCE [LARGE SCALE GENOMIC DNA]</scope>
    <source>
        <strain evidence="4 5">Map64</strain>
    </source>
</reference>
<comment type="caution">
    <text evidence="4">The sequence shown here is derived from an EMBL/GenBank/DDBJ whole genome shotgun (WGS) entry which is preliminary data.</text>
</comment>
<proteinExistence type="inferred from homology"/>
<keyword evidence="2 3" id="KW-0663">Pyridoxal phosphate</keyword>
<evidence type="ECO:0000256" key="3">
    <source>
        <dbReference type="RuleBase" id="RU362118"/>
    </source>
</evidence>
<name>A0A2C5XVR5_9HYPO</name>
<evidence type="ECO:0000313" key="5">
    <source>
        <dbReference type="Proteomes" id="UP000226192"/>
    </source>
</evidence>
<accession>A0A2C5XVR5</accession>
<comment type="similarity">
    <text evidence="3">Belongs to the trans-sulfuration enzymes family.</text>
</comment>
<keyword evidence="5" id="KW-1185">Reference proteome</keyword>
<dbReference type="PANTHER" id="PTHR42699">
    <property type="match status" value="1"/>
</dbReference>
<dbReference type="Gene3D" id="3.40.640.10">
    <property type="entry name" value="Type I PLP-dependent aspartate aminotransferase-like (Major domain)"/>
    <property type="match status" value="1"/>
</dbReference>
<dbReference type="InterPro" id="IPR015421">
    <property type="entry name" value="PyrdxlP-dep_Trfase_major"/>
</dbReference>
<dbReference type="InterPro" id="IPR015424">
    <property type="entry name" value="PyrdxlP-dep_Trfase"/>
</dbReference>
<gene>
    <name evidence="4" type="ORF">CDD81_3853</name>
</gene>
<dbReference type="InterPro" id="IPR015422">
    <property type="entry name" value="PyrdxlP-dep_Trfase_small"/>
</dbReference>
<dbReference type="EMBL" id="NJET01000249">
    <property type="protein sequence ID" value="PHH59032.1"/>
    <property type="molecule type" value="Genomic_DNA"/>
</dbReference>
<evidence type="ECO:0000313" key="4">
    <source>
        <dbReference type="EMBL" id="PHH59032.1"/>
    </source>
</evidence>
<dbReference type="GO" id="GO:0019346">
    <property type="term" value="P:transsulfuration"/>
    <property type="evidence" value="ECO:0007669"/>
    <property type="project" value="InterPro"/>
</dbReference>
<dbReference type="PANTHER" id="PTHR42699:SF1">
    <property type="entry name" value="CYSTATHIONINE GAMMA-SYNTHASE-RELATED"/>
    <property type="match status" value="1"/>
</dbReference>
<dbReference type="STRING" id="1399860.A0A2C5XVR5"/>
<dbReference type="InterPro" id="IPR000277">
    <property type="entry name" value="Cys/Met-Metab_PyrdxlP-dep_enz"/>
</dbReference>
<dbReference type="Pfam" id="PF01053">
    <property type="entry name" value="Cys_Met_Meta_PP"/>
    <property type="match status" value="1"/>
</dbReference>
<dbReference type="AlphaFoldDB" id="A0A2C5XVR5"/>
<dbReference type="Proteomes" id="UP000226192">
    <property type="component" value="Unassembled WGS sequence"/>
</dbReference>
<dbReference type="OrthoDB" id="310895at2759"/>
<dbReference type="GO" id="GO:0003962">
    <property type="term" value="F:cystathionine gamma-synthase activity"/>
    <property type="evidence" value="ECO:0007669"/>
    <property type="project" value="TreeGrafter"/>
</dbReference>
<dbReference type="InterPro" id="IPR051750">
    <property type="entry name" value="Trans-sulfuration_enzymes"/>
</dbReference>
<dbReference type="GO" id="GO:0030170">
    <property type="term" value="F:pyridoxal phosphate binding"/>
    <property type="evidence" value="ECO:0007669"/>
    <property type="project" value="InterPro"/>
</dbReference>
<comment type="cofactor">
    <cofactor evidence="1 3">
        <name>pyridoxal 5'-phosphate</name>
        <dbReference type="ChEBI" id="CHEBI:597326"/>
    </cofactor>
</comment>
<evidence type="ECO:0000256" key="2">
    <source>
        <dbReference type="ARBA" id="ARBA00022898"/>
    </source>
</evidence>